<feature type="region of interest" description="Disordered" evidence="1">
    <location>
        <begin position="310"/>
        <end position="338"/>
    </location>
</feature>
<dbReference type="GO" id="GO:0007059">
    <property type="term" value="P:chromosome segregation"/>
    <property type="evidence" value="ECO:0007669"/>
    <property type="project" value="TreeGrafter"/>
</dbReference>
<proteinExistence type="predicted"/>
<evidence type="ECO:0000313" key="4">
    <source>
        <dbReference type="Proteomes" id="UP000185494"/>
    </source>
</evidence>
<feature type="compositionally biased region" description="Basic and acidic residues" evidence="1">
    <location>
        <begin position="522"/>
        <end position="532"/>
    </location>
</feature>
<dbReference type="Gene3D" id="1.10.10.2830">
    <property type="match status" value="1"/>
</dbReference>
<dbReference type="SMART" id="SM00470">
    <property type="entry name" value="ParB"/>
    <property type="match status" value="1"/>
</dbReference>
<dbReference type="InterPro" id="IPR003115">
    <property type="entry name" value="ParB_N"/>
</dbReference>
<feature type="region of interest" description="Disordered" evidence="1">
    <location>
        <begin position="522"/>
        <end position="598"/>
    </location>
</feature>
<dbReference type="PANTHER" id="PTHR33375:SF7">
    <property type="entry name" value="CHROMOSOME 2-PARTITIONING PROTEIN PARB-RELATED"/>
    <property type="match status" value="1"/>
</dbReference>
<dbReference type="InterPro" id="IPR050336">
    <property type="entry name" value="Chromosome_partition/occlusion"/>
</dbReference>
<dbReference type="SUPFAM" id="SSF109709">
    <property type="entry name" value="KorB DNA-binding domain-like"/>
    <property type="match status" value="1"/>
</dbReference>
<dbReference type="GO" id="GO:0005694">
    <property type="term" value="C:chromosome"/>
    <property type="evidence" value="ECO:0007669"/>
    <property type="project" value="TreeGrafter"/>
</dbReference>
<evidence type="ECO:0000313" key="3">
    <source>
        <dbReference type="EMBL" id="APT60299.1"/>
    </source>
</evidence>
<feature type="compositionally biased region" description="Acidic residues" evidence="1">
    <location>
        <begin position="554"/>
        <end position="579"/>
    </location>
</feature>
<organism evidence="3 4">
    <name type="scientific">Roseomonas gilardii</name>
    <dbReference type="NCBI Taxonomy" id="257708"/>
    <lineage>
        <taxon>Bacteria</taxon>
        <taxon>Pseudomonadati</taxon>
        <taxon>Pseudomonadota</taxon>
        <taxon>Alphaproteobacteria</taxon>
        <taxon>Acetobacterales</taxon>
        <taxon>Roseomonadaceae</taxon>
        <taxon>Roseomonas</taxon>
    </lineage>
</organism>
<dbReference type="Pfam" id="PF02195">
    <property type="entry name" value="ParB_N"/>
    <property type="match status" value="1"/>
</dbReference>
<keyword evidence="3" id="KW-0614">Plasmid</keyword>
<evidence type="ECO:0000259" key="2">
    <source>
        <dbReference type="SMART" id="SM00470"/>
    </source>
</evidence>
<dbReference type="Gene3D" id="3.90.1530.30">
    <property type="match status" value="1"/>
</dbReference>
<dbReference type="RefSeq" id="WP_075800998.1">
    <property type="nucleotide sequence ID" value="NZ_CP015585.1"/>
</dbReference>
<reference evidence="3 4" key="1">
    <citation type="submission" date="2016-05" db="EMBL/GenBank/DDBJ databases">
        <title>Complete Genome and Methylome Analysis of Psychrotrophic Bacterial Isolates from Antarctic Lake Untersee.</title>
        <authorList>
            <person name="Fomenkov A."/>
            <person name="Akimov V.N."/>
            <person name="Vasilyeva L.V."/>
            <person name="Andersen D."/>
            <person name="Vincze T."/>
            <person name="Roberts R.J."/>
        </authorList>
    </citation>
    <scope>NUCLEOTIDE SEQUENCE [LARGE SCALE GENOMIC DNA]</scope>
    <source>
        <strain evidence="3 4">U14-5</strain>
        <plasmid evidence="4">Plasmid 1</plasmid>
    </source>
</reference>
<protein>
    <recommendedName>
        <fullName evidence="2">ParB-like N-terminal domain-containing protein</fullName>
    </recommendedName>
</protein>
<feature type="compositionally biased region" description="Basic and acidic residues" evidence="1">
    <location>
        <begin position="10"/>
        <end position="24"/>
    </location>
</feature>
<dbReference type="InterPro" id="IPR036086">
    <property type="entry name" value="ParB/Sulfiredoxin_sf"/>
</dbReference>
<dbReference type="EMBL" id="CP015585">
    <property type="protein sequence ID" value="APT60299.1"/>
    <property type="molecule type" value="Genomic_DNA"/>
</dbReference>
<dbReference type="PANTHER" id="PTHR33375">
    <property type="entry name" value="CHROMOSOME-PARTITIONING PROTEIN PARB-RELATED"/>
    <property type="match status" value="1"/>
</dbReference>
<evidence type="ECO:0000256" key="1">
    <source>
        <dbReference type="SAM" id="MobiDB-lite"/>
    </source>
</evidence>
<feature type="region of interest" description="Disordered" evidence="1">
    <location>
        <begin position="1"/>
        <end position="24"/>
    </location>
</feature>
<gene>
    <name evidence="3" type="ORF">RGI145_23510</name>
</gene>
<feature type="compositionally biased region" description="Basic and acidic residues" evidence="1">
    <location>
        <begin position="311"/>
        <end position="325"/>
    </location>
</feature>
<dbReference type="AlphaFoldDB" id="A0A1L7ANH9"/>
<accession>A0A1L7ANH9</accession>
<dbReference type="SUPFAM" id="SSF110849">
    <property type="entry name" value="ParB/Sulfiredoxin"/>
    <property type="match status" value="1"/>
</dbReference>
<geneLocation type="plasmid" evidence="3 4">
    <name>1</name>
</geneLocation>
<sequence>MKIVHANPRKLRDNPENPRRTRPSAEADAQLLANIQAVGILQPPTAREIAGELVLIAGHRRRDAAIKAKLKEIAVLVREPGDDAAQGGDGVRALAENMVRTAMSPVDQWRAVEALVGEDWTEDAIAAALNLPVRRIRALRHLSRVHPAMLDHMARGDMPTDQQLRTIGLASAEDQASVWQRSKPKRGERAHWHGIAAALEKRRIPFAVARFGEAETEAFGIVWQDDLFVPAGQEGRFTTQLDAFLQAQQAWLEANLPDRAVLLGLDEWGRVMIPKGAQELYYQQPRDERDRIGLTVDPRSGEVRQTLFREAQPREERGGRGREASADSTVLPKLARPPLSQKGDAMVGDLRTEALHEAFAQAEIPDQALIGLLVLALAGQNVQVRSGAKGDDLYAGARAAIAAGLLDGGVLTADADALRAAARAMLRQALSCRVGFSTSGLVARYAGVAVDADAYLPTTATEEFLAHLSKDAIMGTASANNVAPRNTGKATRAAVVERFKGQTFLHPLVRFALTTEEQRKLAEQRQREESRAALRASWQSSGEDDGEDPGKEMDGEEGDGSGEEEAAGDIGMDGEEVDLPTDNLQLPPGSQPPDVHTT</sequence>
<name>A0A1L7ANH9_9PROT</name>
<feature type="domain" description="ParB-like N-terminal" evidence="2">
    <location>
        <begin position="4"/>
        <end position="92"/>
    </location>
</feature>
<dbReference type="Proteomes" id="UP000185494">
    <property type="component" value="Chromosome 1"/>
</dbReference>
<dbReference type="KEGG" id="rgi:RGI145_23510"/>